<keyword evidence="1" id="KW-0732">Signal</keyword>
<proteinExistence type="predicted"/>
<dbReference type="RefSeq" id="WP_303763062.1">
    <property type="nucleotide sequence ID" value="NZ_JABZGR010000004.1"/>
</dbReference>
<feature type="chain" id="PRO_5037185979" description="Lipoprotein" evidence="1">
    <location>
        <begin position="23"/>
        <end position="159"/>
    </location>
</feature>
<feature type="signal peptide" evidence="1">
    <location>
        <begin position="1"/>
        <end position="22"/>
    </location>
</feature>
<evidence type="ECO:0000313" key="3">
    <source>
        <dbReference type="Proteomes" id="UP000704068"/>
    </source>
</evidence>
<organism evidence="2 3">
    <name type="scientific">Alloprevotella tannerae</name>
    <dbReference type="NCBI Taxonomy" id="76122"/>
    <lineage>
        <taxon>Bacteria</taxon>
        <taxon>Pseudomonadati</taxon>
        <taxon>Bacteroidota</taxon>
        <taxon>Bacteroidia</taxon>
        <taxon>Bacteroidales</taxon>
        <taxon>Prevotellaceae</taxon>
        <taxon>Alloprevotella</taxon>
    </lineage>
</organism>
<dbReference type="Proteomes" id="UP000704068">
    <property type="component" value="Unassembled WGS sequence"/>
</dbReference>
<name>A0A929RY83_9BACT</name>
<dbReference type="PROSITE" id="PS51257">
    <property type="entry name" value="PROKAR_LIPOPROTEIN"/>
    <property type="match status" value="1"/>
</dbReference>
<gene>
    <name evidence="2" type="ORF">HXK21_02370</name>
</gene>
<reference evidence="2" key="1">
    <citation type="submission" date="2020-04" db="EMBL/GenBank/DDBJ databases">
        <title>Deep metagenomics examines the oral microbiome during advanced dental caries in children, revealing novel taxa and co-occurrences with host molecules.</title>
        <authorList>
            <person name="Baker J.L."/>
            <person name="Morton J.T."/>
            <person name="Dinis M."/>
            <person name="Alvarez R."/>
            <person name="Tran N.C."/>
            <person name="Knight R."/>
            <person name="Edlund A."/>
        </authorList>
    </citation>
    <scope>NUCLEOTIDE SEQUENCE</scope>
    <source>
        <strain evidence="2">JCVI_34_bin.1</strain>
    </source>
</reference>
<accession>A0A929RY83</accession>
<comment type="caution">
    <text evidence="2">The sequence shown here is derived from an EMBL/GenBank/DDBJ whole genome shotgun (WGS) entry which is preliminary data.</text>
</comment>
<dbReference type="EMBL" id="JABZGR010000004">
    <property type="protein sequence ID" value="MBF0969874.1"/>
    <property type="molecule type" value="Genomic_DNA"/>
</dbReference>
<sequence>MKHKVIFPALALLLLCSASLFSACHKEDLPPMGGEDPTPNKTLFDLTEAHSKDTLRVRGLASRISDLKIVEKETKRDLGEIVFEGNPTKTPYAEIAYESPGIFSKVTVFDWVEIEKIKSEGDENIYVFKRIGDRNKDKKLQIQLRLWADIPYHEPIRVE</sequence>
<evidence type="ECO:0008006" key="4">
    <source>
        <dbReference type="Google" id="ProtNLM"/>
    </source>
</evidence>
<evidence type="ECO:0000256" key="1">
    <source>
        <dbReference type="SAM" id="SignalP"/>
    </source>
</evidence>
<dbReference type="AlphaFoldDB" id="A0A929RY83"/>
<protein>
    <recommendedName>
        <fullName evidence="4">Lipoprotein</fullName>
    </recommendedName>
</protein>
<evidence type="ECO:0000313" key="2">
    <source>
        <dbReference type="EMBL" id="MBF0969874.1"/>
    </source>
</evidence>